<gene>
    <name evidence="3" type="ORF">GCM10011390_32060</name>
</gene>
<dbReference type="Gene3D" id="3.40.50.2000">
    <property type="entry name" value="Glycogen Phosphorylase B"/>
    <property type="match status" value="2"/>
</dbReference>
<reference evidence="3" key="2">
    <citation type="submission" date="2020-09" db="EMBL/GenBank/DDBJ databases">
        <authorList>
            <person name="Sun Q."/>
            <person name="Zhou Y."/>
        </authorList>
    </citation>
    <scope>NUCLEOTIDE SEQUENCE</scope>
    <source>
        <strain evidence="3">CGMCC 1.15367</strain>
    </source>
</reference>
<dbReference type="InterPro" id="IPR015393">
    <property type="entry name" value="DUF1972"/>
</dbReference>
<keyword evidence="4" id="KW-1185">Reference proteome</keyword>
<dbReference type="Proteomes" id="UP000644699">
    <property type="component" value="Unassembled WGS sequence"/>
</dbReference>
<dbReference type="AlphaFoldDB" id="A0A916ZRH1"/>
<evidence type="ECO:0000313" key="3">
    <source>
        <dbReference type="EMBL" id="GGE10587.1"/>
    </source>
</evidence>
<evidence type="ECO:0000313" key="4">
    <source>
        <dbReference type="Proteomes" id="UP000644699"/>
    </source>
</evidence>
<accession>A0A916ZRH1</accession>
<dbReference type="SUPFAM" id="SSF53756">
    <property type="entry name" value="UDP-Glycosyltransferase/glycogen phosphorylase"/>
    <property type="match status" value="1"/>
</dbReference>
<evidence type="ECO:0000256" key="1">
    <source>
        <dbReference type="SAM" id="MobiDB-lite"/>
    </source>
</evidence>
<feature type="domain" description="DUF1972" evidence="2">
    <location>
        <begin position="2"/>
        <end position="174"/>
    </location>
</feature>
<evidence type="ECO:0000259" key="2">
    <source>
        <dbReference type="Pfam" id="PF09314"/>
    </source>
</evidence>
<comment type="caution">
    <text evidence="3">The sequence shown here is derived from an EMBL/GenBank/DDBJ whole genome shotgun (WGS) entry which is preliminary data.</text>
</comment>
<organism evidence="3 4">
    <name type="scientific">Aureimonas endophytica</name>
    <dbReference type="NCBI Taxonomy" id="2027858"/>
    <lineage>
        <taxon>Bacteria</taxon>
        <taxon>Pseudomonadati</taxon>
        <taxon>Pseudomonadota</taxon>
        <taxon>Alphaproteobacteria</taxon>
        <taxon>Hyphomicrobiales</taxon>
        <taxon>Aurantimonadaceae</taxon>
        <taxon>Aureimonas</taxon>
    </lineage>
</organism>
<proteinExistence type="predicted"/>
<name>A0A916ZRH1_9HYPH</name>
<protein>
    <recommendedName>
        <fullName evidence="2">DUF1972 domain-containing protein</fullName>
    </recommendedName>
</protein>
<dbReference type="Pfam" id="PF09314">
    <property type="entry name" value="DUF1972"/>
    <property type="match status" value="1"/>
</dbReference>
<reference evidence="3" key="1">
    <citation type="journal article" date="2014" name="Int. J. Syst. Evol. Microbiol.">
        <title>Complete genome sequence of Corynebacterium casei LMG S-19264T (=DSM 44701T), isolated from a smear-ripened cheese.</title>
        <authorList>
            <consortium name="US DOE Joint Genome Institute (JGI-PGF)"/>
            <person name="Walter F."/>
            <person name="Albersmeier A."/>
            <person name="Kalinowski J."/>
            <person name="Ruckert C."/>
        </authorList>
    </citation>
    <scope>NUCLEOTIDE SEQUENCE</scope>
    <source>
        <strain evidence="3">CGMCC 1.15367</strain>
    </source>
</reference>
<sequence>MILGTRGIPAAHGGFETFAEHLALFLVDRGWKVGVYCQDQRAVSGSRLMTETWRGIDLLHVAVPSEGPLSTLVFDWHCVRDAARRDAVNLVLGYNGAAFLPYLRLHGRRVVTNMDGIEWRRAKWGMAAKTWFWTNEWIAAWTSHRMIADHPAIADHLATRRARAATAMIPYGSDMVTDAPVEPVTALGLSPQDYLVSIARLEPDNSILPMVEGFSRRPRGKKLAVLGNLDPAIPYHRALLDAAGPEVVFTGGLYDPAQVQALRFHAFTYLHGHTVGGTNPSLVESLAAGNAVIAHDNAFNRWTAGAAARFFRTGDEFVAALEARLAERREPGEVRAIAWREAARFDWPSVLGAYEAQLLEQTRPAVAPDREPRPAEASLGRPAASAGPPPEIAVPTRGPAE</sequence>
<feature type="region of interest" description="Disordered" evidence="1">
    <location>
        <begin position="361"/>
        <end position="401"/>
    </location>
</feature>
<dbReference type="EMBL" id="BMIQ01000005">
    <property type="protein sequence ID" value="GGE10587.1"/>
    <property type="molecule type" value="Genomic_DNA"/>
</dbReference>